<reference evidence="1 2" key="1">
    <citation type="submission" date="2016-10" db="EMBL/GenBank/DDBJ databases">
        <title>Complete genomic sequencing of Lactobacillus helveticus LH99 and comparative genome analysis.</title>
        <authorList>
            <person name="Li N."/>
            <person name="You C."/>
            <person name="Liu Z."/>
        </authorList>
    </citation>
    <scope>NUCLEOTIDE SEQUENCE [LARGE SCALE GENOMIC DNA]</scope>
    <source>
        <strain evidence="1 2">LH99</strain>
    </source>
</reference>
<dbReference type="Proteomes" id="UP000267794">
    <property type="component" value="Chromosome"/>
</dbReference>
<protein>
    <submittedName>
        <fullName evidence="1">Uncharacterized protein</fullName>
    </submittedName>
</protein>
<organism evidence="1 2">
    <name type="scientific">Lactobacillus helveticus</name>
    <name type="common">Lactobacillus suntoryeus</name>
    <dbReference type="NCBI Taxonomy" id="1587"/>
    <lineage>
        <taxon>Bacteria</taxon>
        <taxon>Bacillati</taxon>
        <taxon>Bacillota</taxon>
        <taxon>Bacilli</taxon>
        <taxon>Lactobacillales</taxon>
        <taxon>Lactobacillaceae</taxon>
        <taxon>Lactobacillus</taxon>
    </lineage>
</organism>
<accession>A0A386REL0</accession>
<sequence length="64" mass="7131">MFPETRHFSVGVVHKDVDEVTKQPVGEWKSRSDVDRDKKADSNFAAIKVDPIDGYPVSATKNGQ</sequence>
<evidence type="ECO:0000313" key="2">
    <source>
        <dbReference type="Proteomes" id="UP000267794"/>
    </source>
</evidence>
<evidence type="ECO:0000313" key="1">
    <source>
        <dbReference type="EMBL" id="AYE61797.1"/>
    </source>
</evidence>
<gene>
    <name evidence="1" type="ORF">BC335_1359</name>
</gene>
<proteinExistence type="predicted"/>
<dbReference type="RefSeq" id="WP_120357493.1">
    <property type="nucleotide sequence ID" value="NZ_CP017982.1"/>
</dbReference>
<name>A0A386REL0_LACHE</name>
<dbReference type="EMBL" id="CP017982">
    <property type="protein sequence ID" value="AYE61797.1"/>
    <property type="molecule type" value="Genomic_DNA"/>
</dbReference>
<dbReference type="AlphaFoldDB" id="A0A386REL0"/>